<name>A0A150L584_9BACL</name>
<dbReference type="Proteomes" id="UP000075455">
    <property type="component" value="Unassembled WGS sequence"/>
</dbReference>
<feature type="transmembrane region" description="Helical" evidence="1">
    <location>
        <begin position="12"/>
        <end position="31"/>
    </location>
</feature>
<accession>A0A150L584</accession>
<organism evidence="2 3">
    <name type="scientific">Saccharococcus caldoxylosilyticus</name>
    <dbReference type="NCBI Taxonomy" id="81408"/>
    <lineage>
        <taxon>Bacteria</taxon>
        <taxon>Bacillati</taxon>
        <taxon>Bacillota</taxon>
        <taxon>Bacilli</taxon>
        <taxon>Bacillales</taxon>
        <taxon>Anoxybacillaceae</taxon>
        <taxon>Saccharococcus</taxon>
    </lineage>
</organism>
<dbReference type="EMBL" id="LQYS01000119">
    <property type="protein sequence ID" value="KYD07460.1"/>
    <property type="molecule type" value="Genomic_DNA"/>
</dbReference>
<keyword evidence="1" id="KW-0472">Membrane</keyword>
<gene>
    <name evidence="2" type="ORF">B4119_1350</name>
</gene>
<sequence length="39" mass="4477">MPKNEYKQKSECRVLLAFVSLSTLSTSWSLLPNRPLPLE</sequence>
<evidence type="ECO:0000313" key="3">
    <source>
        <dbReference type="Proteomes" id="UP000075455"/>
    </source>
</evidence>
<evidence type="ECO:0000313" key="2">
    <source>
        <dbReference type="EMBL" id="KYD07460.1"/>
    </source>
</evidence>
<protein>
    <submittedName>
        <fullName evidence="2">Uncharacterized protein</fullName>
    </submittedName>
</protein>
<keyword evidence="1" id="KW-1133">Transmembrane helix</keyword>
<evidence type="ECO:0000256" key="1">
    <source>
        <dbReference type="SAM" id="Phobius"/>
    </source>
</evidence>
<keyword evidence="1" id="KW-0812">Transmembrane</keyword>
<comment type="caution">
    <text evidence="2">The sequence shown here is derived from an EMBL/GenBank/DDBJ whole genome shotgun (WGS) entry which is preliminary data.</text>
</comment>
<dbReference type="AlphaFoldDB" id="A0A150L584"/>
<proteinExistence type="predicted"/>
<reference evidence="2 3" key="1">
    <citation type="submission" date="2016-01" db="EMBL/GenBank/DDBJ databases">
        <title>Draft Genome Sequences of Seven Thermophilic Sporeformers Isolated from Foods.</title>
        <authorList>
            <person name="Berendsen E.M."/>
            <person name="Wells-Bennik M.H."/>
            <person name="Krawcyk A.O."/>
            <person name="De Jong A."/>
            <person name="Holsappel S."/>
            <person name="Eijlander R.T."/>
            <person name="Kuipers O.P."/>
        </authorList>
    </citation>
    <scope>NUCLEOTIDE SEQUENCE [LARGE SCALE GENOMIC DNA]</scope>
    <source>
        <strain evidence="2 3">B4119</strain>
    </source>
</reference>